<feature type="transmembrane region" description="Helical" evidence="1">
    <location>
        <begin position="27"/>
        <end position="47"/>
    </location>
</feature>
<feature type="non-terminal residue" evidence="2">
    <location>
        <position position="1"/>
    </location>
</feature>
<comment type="caution">
    <text evidence="2">The sequence shown here is derived from an EMBL/GenBank/DDBJ whole genome shotgun (WGS) entry which is preliminary data.</text>
</comment>
<reference evidence="2 3" key="1">
    <citation type="submission" date="2024-06" db="EMBL/GenBank/DDBJ databases">
        <title>The Natural Products Discovery Center: Release of the First 8490 Sequenced Strains for Exploring Actinobacteria Biosynthetic Diversity.</title>
        <authorList>
            <person name="Kalkreuter E."/>
            <person name="Kautsar S.A."/>
            <person name="Yang D."/>
            <person name="Bader C.D."/>
            <person name="Teijaro C.N."/>
            <person name="Fluegel L."/>
            <person name="Davis C.M."/>
            <person name="Simpson J.R."/>
            <person name="Lauterbach L."/>
            <person name="Steele A.D."/>
            <person name="Gui C."/>
            <person name="Meng S."/>
            <person name="Li G."/>
            <person name="Viehrig K."/>
            <person name="Ye F."/>
            <person name="Su P."/>
            <person name="Kiefer A.F."/>
            <person name="Nichols A."/>
            <person name="Cepeda A.J."/>
            <person name="Yan W."/>
            <person name="Fan B."/>
            <person name="Jiang Y."/>
            <person name="Adhikari A."/>
            <person name="Zheng C.-J."/>
            <person name="Schuster L."/>
            <person name="Cowan T.M."/>
            <person name="Smanski M.J."/>
            <person name="Chevrette M.G."/>
            <person name="De Carvalho L.P.S."/>
            <person name="Shen B."/>
        </authorList>
    </citation>
    <scope>NUCLEOTIDE SEQUENCE [LARGE SCALE GENOMIC DNA]</scope>
    <source>
        <strain evidence="2 3">NPDC000634</strain>
    </source>
</reference>
<dbReference type="EMBL" id="JBEPCU010001942">
    <property type="protein sequence ID" value="MER6984667.1"/>
    <property type="molecule type" value="Genomic_DNA"/>
</dbReference>
<keyword evidence="1" id="KW-1133">Transmembrane helix</keyword>
<keyword evidence="1" id="KW-0812">Transmembrane</keyword>
<evidence type="ECO:0000313" key="3">
    <source>
        <dbReference type="Proteomes" id="UP001458415"/>
    </source>
</evidence>
<evidence type="ECO:0000313" key="2">
    <source>
        <dbReference type="EMBL" id="MER6984667.1"/>
    </source>
</evidence>
<proteinExistence type="predicted"/>
<evidence type="ECO:0000256" key="1">
    <source>
        <dbReference type="SAM" id="Phobius"/>
    </source>
</evidence>
<dbReference type="Proteomes" id="UP001458415">
    <property type="component" value="Unassembled WGS sequence"/>
</dbReference>
<keyword evidence="1" id="KW-0472">Membrane</keyword>
<organism evidence="2 3">
    <name type="scientific">Streptomyces carpinensis</name>
    <dbReference type="NCBI Taxonomy" id="66369"/>
    <lineage>
        <taxon>Bacteria</taxon>
        <taxon>Bacillati</taxon>
        <taxon>Actinomycetota</taxon>
        <taxon>Actinomycetes</taxon>
        <taxon>Kitasatosporales</taxon>
        <taxon>Streptomycetaceae</taxon>
        <taxon>Streptomyces</taxon>
    </lineage>
</organism>
<keyword evidence="3" id="KW-1185">Reference proteome</keyword>
<gene>
    <name evidence="2" type="ORF">ABT317_48930</name>
</gene>
<accession>A0ABV1WLY8</accession>
<sequence length="52" mass="5144">AAAGLPAHTAQELLDAARESFVHGLHLASGAGAAVLLGTAVAAWVLLKGQKL</sequence>
<protein>
    <submittedName>
        <fullName evidence="2">MFS transporter</fullName>
    </submittedName>
</protein>
<name>A0ABV1WLY8_9ACTN</name>